<evidence type="ECO:0000313" key="2">
    <source>
        <dbReference type="Proteomes" id="UP000017668"/>
    </source>
</evidence>
<organism evidence="1 2">
    <name type="scientific">Bradyrhizobium lupini HPC(L)</name>
    <dbReference type="NCBI Taxonomy" id="1229491"/>
    <lineage>
        <taxon>Bacteria</taxon>
        <taxon>Pseudomonadati</taxon>
        <taxon>Pseudomonadota</taxon>
        <taxon>Alphaproteobacteria</taxon>
        <taxon>Hyphomicrobiales</taxon>
        <taxon>Nitrobacteraceae</taxon>
        <taxon>Bradyrhizobium</taxon>
    </lineage>
</organism>
<comment type="caution">
    <text evidence="1">The sequence shown here is derived from an EMBL/GenBank/DDBJ whole genome shotgun (WGS) entry which is preliminary data.</text>
</comment>
<sequence length="83" mass="9379">MFRTKIAKIASNHEPAQLRYGACHFHSGRAAANDDAREQRPFGAIVFGEFGLFKREEKSVADLTGFMYRLQPGATFCQWSLPK</sequence>
<keyword evidence="2" id="KW-1185">Reference proteome</keyword>
<gene>
    <name evidence="1" type="ORF">C241_14718</name>
</gene>
<name>A0ABP2RRB1_RHILU</name>
<evidence type="ECO:0000313" key="1">
    <source>
        <dbReference type="EMBL" id="EKJ95026.1"/>
    </source>
</evidence>
<proteinExistence type="predicted"/>
<dbReference type="Proteomes" id="UP000017668">
    <property type="component" value="Unassembled WGS sequence"/>
</dbReference>
<dbReference type="EMBL" id="AMQQ01000021">
    <property type="protein sequence ID" value="EKJ95026.1"/>
    <property type="molecule type" value="Genomic_DNA"/>
</dbReference>
<protein>
    <submittedName>
        <fullName evidence="1">Uncharacterized protein</fullName>
    </submittedName>
</protein>
<reference evidence="1 2" key="1">
    <citation type="journal article" date="2013" name="Genome Announc.">
        <title>Genome Sequence of Rhizobium lupini HPC(L) Isolated from Saline Desert Soil, Kutch (Gujarat).</title>
        <authorList>
            <person name="Agarwal L."/>
            <person name="Purohit H.J."/>
        </authorList>
    </citation>
    <scope>NUCLEOTIDE SEQUENCE [LARGE SCALE GENOMIC DNA]</scope>
    <source>
        <strain evidence="2">HPC(L)</strain>
    </source>
</reference>
<accession>A0ABP2RRB1</accession>